<keyword evidence="2 4" id="KW-0689">Ribosomal protein</keyword>
<dbReference type="InterPro" id="IPR005290">
    <property type="entry name" value="Ribosomal_uS15_bac-type"/>
</dbReference>
<dbReference type="PROSITE" id="PS00362">
    <property type="entry name" value="RIBOSOMAL_S15"/>
    <property type="match status" value="1"/>
</dbReference>
<evidence type="ECO:0000256" key="5">
    <source>
        <dbReference type="RuleBase" id="RU003920"/>
    </source>
</evidence>
<keyword evidence="6" id="KW-0934">Plastid</keyword>
<sequence>MSSQKEINSELISQYRAHEKDTGSVEVQVAILTYKIKQLSDHLKVNKKDYASQSGLLKMIGKRRRLLNYLNNQNTERYFTLISRLGIRPIRSQNAMIFK</sequence>
<geneLocation type="plastid" evidence="6"/>
<dbReference type="InterPro" id="IPR000589">
    <property type="entry name" value="Ribosomal_uS15"/>
</dbReference>
<dbReference type="PANTHER" id="PTHR23321:SF26">
    <property type="entry name" value="SMALL RIBOSOMAL SUBUNIT PROTEIN US15M"/>
    <property type="match status" value="1"/>
</dbReference>
<dbReference type="PANTHER" id="PTHR23321">
    <property type="entry name" value="RIBOSOMAL PROTEIN S15, BACTERIAL AND ORGANELLAR"/>
    <property type="match status" value="1"/>
</dbReference>
<keyword evidence="3 4" id="KW-0687">Ribonucleoprotein</keyword>
<dbReference type="EMBL" id="MF167424">
    <property type="protein sequence ID" value="ASQ39902.1"/>
    <property type="molecule type" value="Genomic_DNA"/>
</dbReference>
<dbReference type="FunFam" id="1.10.287.10:FF:000002">
    <property type="entry name" value="30S ribosomal protein S15"/>
    <property type="match status" value="1"/>
</dbReference>
<dbReference type="GO" id="GO:0003735">
    <property type="term" value="F:structural constituent of ribosome"/>
    <property type="evidence" value="ECO:0007669"/>
    <property type="project" value="InterPro"/>
</dbReference>
<dbReference type="InterPro" id="IPR009068">
    <property type="entry name" value="uS15_NS1_RNA-bd_sf"/>
</dbReference>
<name>A0A3G1IV41_9EUKA</name>
<dbReference type="NCBIfam" id="TIGR00952">
    <property type="entry name" value="S15_bact"/>
    <property type="match status" value="1"/>
</dbReference>
<dbReference type="Gene3D" id="1.10.287.10">
    <property type="entry name" value="S15/NS1, RNA-binding"/>
    <property type="match status" value="1"/>
</dbReference>
<dbReference type="SUPFAM" id="SSF47060">
    <property type="entry name" value="S15/NS1 RNA-binding domain"/>
    <property type="match status" value="1"/>
</dbReference>
<comment type="similarity">
    <text evidence="1 4">Belongs to the universal ribosomal protein uS15 family.</text>
</comment>
<reference evidence="6" key="1">
    <citation type="submission" date="2017-05" db="EMBL/GenBank/DDBJ databases">
        <title>Plastid comparative genomics reveals ancient divergence between Glaucophyte genera.</title>
        <authorList>
            <person name="Figueroa-Martinez F.J."/>
            <person name="Jackson C."/>
            <person name="Reyes-Prieto A."/>
        </authorList>
    </citation>
    <scope>NUCLEOTIDE SEQUENCE</scope>
    <source>
        <strain evidence="6">BBH</strain>
    </source>
</reference>
<dbReference type="Pfam" id="PF00312">
    <property type="entry name" value="Ribosomal_S15"/>
    <property type="match status" value="1"/>
</dbReference>
<evidence type="ECO:0000313" key="6">
    <source>
        <dbReference type="EMBL" id="ASQ39902.1"/>
    </source>
</evidence>
<gene>
    <name evidence="6" type="primary">rps15</name>
</gene>
<dbReference type="Gene3D" id="6.10.250.3130">
    <property type="match status" value="1"/>
</dbReference>
<evidence type="ECO:0000256" key="2">
    <source>
        <dbReference type="ARBA" id="ARBA00022980"/>
    </source>
</evidence>
<dbReference type="HAMAP" id="MF_01343_B">
    <property type="entry name" value="Ribosomal_uS15_B"/>
    <property type="match status" value="1"/>
</dbReference>
<dbReference type="CDD" id="cd00353">
    <property type="entry name" value="Ribosomal_S15p_S13e"/>
    <property type="match status" value="1"/>
</dbReference>
<organism evidence="6">
    <name type="scientific">Glaucocystis sp. BBH</name>
    <dbReference type="NCBI Taxonomy" id="2023628"/>
    <lineage>
        <taxon>Eukaryota</taxon>
        <taxon>Glaucocystophyceae</taxon>
        <taxon>Glaucocystales</taxon>
        <taxon>Glaucocystaceae</taxon>
        <taxon>Glaucocystis</taxon>
    </lineage>
</organism>
<evidence type="ECO:0000256" key="4">
    <source>
        <dbReference type="RuleBase" id="RU003919"/>
    </source>
</evidence>
<dbReference type="SMART" id="SM01387">
    <property type="entry name" value="Ribosomal_S15"/>
    <property type="match status" value="1"/>
</dbReference>
<proteinExistence type="inferred from homology"/>
<dbReference type="GO" id="GO:0006412">
    <property type="term" value="P:translation"/>
    <property type="evidence" value="ECO:0007669"/>
    <property type="project" value="InterPro"/>
</dbReference>
<dbReference type="AlphaFoldDB" id="A0A3G1IV41"/>
<protein>
    <recommendedName>
        <fullName evidence="5">30S ribosomal protein S15</fullName>
    </recommendedName>
</protein>
<evidence type="ECO:0000256" key="3">
    <source>
        <dbReference type="ARBA" id="ARBA00023274"/>
    </source>
</evidence>
<evidence type="ECO:0000256" key="1">
    <source>
        <dbReference type="ARBA" id="ARBA00008434"/>
    </source>
</evidence>
<dbReference type="GO" id="GO:0022627">
    <property type="term" value="C:cytosolic small ribosomal subunit"/>
    <property type="evidence" value="ECO:0007669"/>
    <property type="project" value="TreeGrafter"/>
</dbReference>
<accession>A0A3G1IV41</accession>